<feature type="signal peptide" evidence="1">
    <location>
        <begin position="1"/>
        <end position="22"/>
    </location>
</feature>
<evidence type="ECO:0000256" key="1">
    <source>
        <dbReference type="SAM" id="SignalP"/>
    </source>
</evidence>
<dbReference type="AlphaFoldDB" id="A0A1I1L7B5"/>
<protein>
    <submittedName>
        <fullName evidence="2">VPLPA-CTERM protein sorting domain-containing protein</fullName>
    </submittedName>
</protein>
<gene>
    <name evidence="2" type="ORF">SAMN05421762_1677</name>
</gene>
<dbReference type="RefSeq" id="WP_170848747.1">
    <property type="nucleotide sequence ID" value="NZ_FNZG01000003.1"/>
</dbReference>
<dbReference type="Proteomes" id="UP000231644">
    <property type="component" value="Unassembled WGS sequence"/>
</dbReference>
<reference evidence="2 3" key="1">
    <citation type="submission" date="2016-10" db="EMBL/GenBank/DDBJ databases">
        <authorList>
            <person name="de Groot N.N."/>
        </authorList>
    </citation>
    <scope>NUCLEOTIDE SEQUENCE [LARGE SCALE GENOMIC DNA]</scope>
    <source>
        <strain evidence="2 3">DSM 29619</strain>
    </source>
</reference>
<evidence type="ECO:0000313" key="2">
    <source>
        <dbReference type="EMBL" id="SFC65430.1"/>
    </source>
</evidence>
<dbReference type="EMBL" id="FOLX01000001">
    <property type="protein sequence ID" value="SFC65430.1"/>
    <property type="molecule type" value="Genomic_DNA"/>
</dbReference>
<proteinExistence type="predicted"/>
<accession>A0A1I1L7B5</accession>
<organism evidence="2 3">
    <name type="scientific">Pseudooceanicola nitratireducens</name>
    <dbReference type="NCBI Taxonomy" id="517719"/>
    <lineage>
        <taxon>Bacteria</taxon>
        <taxon>Pseudomonadati</taxon>
        <taxon>Pseudomonadota</taxon>
        <taxon>Alphaproteobacteria</taxon>
        <taxon>Rhodobacterales</taxon>
        <taxon>Paracoccaceae</taxon>
        <taxon>Pseudooceanicola</taxon>
    </lineage>
</organism>
<dbReference type="InterPro" id="IPR022472">
    <property type="entry name" value="VPLPA-CTERM"/>
</dbReference>
<evidence type="ECO:0000313" key="3">
    <source>
        <dbReference type="Proteomes" id="UP000231644"/>
    </source>
</evidence>
<sequence length="167" mass="17446">MNVFKKIIGAAALALAAGSASADVVYDWMGTCTDLCTGNATAVLTLADTYTPGTALANVDFVNFSFSSSNGSYTVPGDDVFDEFWTGSMLPAFFGAAYTFIDYPGGGTYFQQEANGNWDTWIGNTKLASGLEGSWTLRTPAVPLPASLPLLLAGVAGMGALSRRRKG</sequence>
<dbReference type="STRING" id="517719.SAMN05421762_1677"/>
<name>A0A1I1L7B5_9RHOB</name>
<dbReference type="NCBIfam" id="TIGR03370">
    <property type="entry name" value="VPLPA-CTERM"/>
    <property type="match status" value="1"/>
</dbReference>
<keyword evidence="3" id="KW-1185">Reference proteome</keyword>
<keyword evidence="1" id="KW-0732">Signal</keyword>
<feature type="chain" id="PRO_5014150796" evidence="1">
    <location>
        <begin position="23"/>
        <end position="167"/>
    </location>
</feature>